<evidence type="ECO:0000313" key="2">
    <source>
        <dbReference type="Proteomes" id="UP001060170"/>
    </source>
</evidence>
<dbReference type="Proteomes" id="UP001060170">
    <property type="component" value="Chromosome 4"/>
</dbReference>
<dbReference type="EMBL" id="CM045868">
    <property type="protein sequence ID" value="KAI7957038.1"/>
    <property type="molecule type" value="Genomic_DNA"/>
</dbReference>
<accession>A0ACC0EQ68</accession>
<reference evidence="2" key="2">
    <citation type="journal article" date="2018" name="Mol. Plant Microbe Interact.">
        <title>Genome sequence resources for the wheat stripe rust pathogen (Puccinia striiformis f. sp. tritici) and the barley stripe rust pathogen (Puccinia striiformis f. sp. hordei).</title>
        <authorList>
            <person name="Xia C."/>
            <person name="Wang M."/>
            <person name="Yin C."/>
            <person name="Cornejo O.E."/>
            <person name="Hulbert S.H."/>
            <person name="Chen X."/>
        </authorList>
    </citation>
    <scope>NUCLEOTIDE SEQUENCE [LARGE SCALE GENOMIC DNA]</scope>
    <source>
        <strain evidence="2">93-210</strain>
    </source>
</reference>
<feature type="non-terminal residue" evidence="1">
    <location>
        <position position="1"/>
    </location>
</feature>
<proteinExistence type="predicted"/>
<reference evidence="1 2" key="3">
    <citation type="journal article" date="2022" name="Microbiol. Spectr.">
        <title>Folding features and dynamics of 3D genome architecture in plant fungal pathogens.</title>
        <authorList>
            <person name="Xia C."/>
        </authorList>
    </citation>
    <scope>NUCLEOTIDE SEQUENCE [LARGE SCALE GENOMIC DNA]</scope>
    <source>
        <strain evidence="1 2">93-210</strain>
    </source>
</reference>
<evidence type="ECO:0000313" key="1">
    <source>
        <dbReference type="EMBL" id="KAI7957038.1"/>
    </source>
</evidence>
<sequence>SPACYHPVEAVSSLVLTTPRFPAADAQHKKVEPPVAEAKLGRPKKGKESAMDVVDPEAERNQARYKANRSVHLIQQRANFRLLFLTREVAILFYLLLAKGVLPGGLALAGIDDFFILALYPAESLTTNAPDFYAEQCLSHLARKSLPGDGQKPIR</sequence>
<organism evidence="1 2">
    <name type="scientific">Puccinia striiformis f. sp. tritici</name>
    <dbReference type="NCBI Taxonomy" id="168172"/>
    <lineage>
        <taxon>Eukaryota</taxon>
        <taxon>Fungi</taxon>
        <taxon>Dikarya</taxon>
        <taxon>Basidiomycota</taxon>
        <taxon>Pucciniomycotina</taxon>
        <taxon>Pucciniomycetes</taxon>
        <taxon>Pucciniales</taxon>
        <taxon>Pucciniaceae</taxon>
        <taxon>Puccinia</taxon>
    </lineage>
</organism>
<name>A0ACC0EQ68_9BASI</name>
<keyword evidence="2" id="KW-1185">Reference proteome</keyword>
<reference evidence="2" key="1">
    <citation type="journal article" date="2018" name="BMC Genomics">
        <title>Genomic insights into host adaptation between the wheat stripe rust pathogen (Puccinia striiformis f. sp. tritici) and the barley stripe rust pathogen (Puccinia striiformis f. sp. hordei).</title>
        <authorList>
            <person name="Xia C."/>
            <person name="Wang M."/>
            <person name="Yin C."/>
            <person name="Cornejo O.E."/>
            <person name="Hulbert S.H."/>
            <person name="Chen X."/>
        </authorList>
    </citation>
    <scope>NUCLEOTIDE SEQUENCE [LARGE SCALE GENOMIC DNA]</scope>
    <source>
        <strain evidence="2">93-210</strain>
    </source>
</reference>
<gene>
    <name evidence="1" type="ORF">MJO28_004133</name>
</gene>
<protein>
    <submittedName>
        <fullName evidence="1">Uncharacterized protein</fullName>
    </submittedName>
</protein>
<comment type="caution">
    <text evidence="1">The sequence shown here is derived from an EMBL/GenBank/DDBJ whole genome shotgun (WGS) entry which is preliminary data.</text>
</comment>